<dbReference type="GO" id="GO:0009435">
    <property type="term" value="P:NAD+ biosynthetic process"/>
    <property type="evidence" value="ECO:0007669"/>
    <property type="project" value="InterPro"/>
</dbReference>
<feature type="binding site" evidence="9">
    <location>
        <position position="177"/>
    </location>
    <ligand>
        <name>diphosphate</name>
        <dbReference type="ChEBI" id="CHEBI:33019"/>
    </ligand>
</feature>
<keyword evidence="3 12" id="KW-0328">Glycosyltransferase</keyword>
<feature type="binding site" evidence="9">
    <location>
        <position position="226"/>
    </location>
    <ligand>
        <name>diphosphate</name>
        <dbReference type="ChEBI" id="CHEBI:33019"/>
    </ligand>
</feature>
<dbReference type="InterPro" id="IPR041525">
    <property type="entry name" value="N/Namide_PRibTrfase"/>
</dbReference>
<comment type="pathway">
    <text evidence="5">Cofactor biosynthesis; NAD(+) biosynthesis; nicotinamide D-ribonucleotide from 5-phospho-alpha-D-ribose 1-diphosphate and nicotinamide: step 1/1.</text>
</comment>
<comment type="caution">
    <text evidence="12">The sequence shown here is derived from an EMBL/GenBank/DDBJ whole genome shotgun (WGS) entry which is preliminary data.</text>
</comment>
<dbReference type="InterPro" id="IPR036068">
    <property type="entry name" value="Nicotinate_pribotase-like_C"/>
</dbReference>
<feature type="binding site" evidence="9">
    <location>
        <position position="200"/>
    </location>
    <ligand>
        <name>beta-nicotinamide D-ribonucleotide</name>
        <dbReference type="ChEBI" id="CHEBI:14649"/>
    </ligand>
</feature>
<dbReference type="EC" id="2.4.2.12" evidence="6"/>
<dbReference type="EMBL" id="JPXS01000013">
    <property type="protein sequence ID" value="KGQ33673.1"/>
    <property type="molecule type" value="Genomic_DNA"/>
</dbReference>
<feature type="binding site" evidence="9">
    <location>
        <begin position="329"/>
        <end position="330"/>
    </location>
    <ligand>
        <name>beta-nicotinamide D-ribonucleotide</name>
        <dbReference type="ChEBI" id="CHEBI:14649"/>
    </ligand>
</feature>
<keyword evidence="2" id="KW-0662">Pyridine nucleotide biosynthesis</keyword>
<evidence type="ECO:0000256" key="6">
    <source>
        <dbReference type="ARBA" id="ARBA00035024"/>
    </source>
</evidence>
<dbReference type="InterPro" id="IPR041529">
    <property type="entry name" value="DUF5598"/>
</dbReference>
<evidence type="ECO:0000256" key="2">
    <source>
        <dbReference type="ARBA" id="ARBA00022642"/>
    </source>
</evidence>
<evidence type="ECO:0000313" key="12">
    <source>
        <dbReference type="EMBL" id="KGQ33673.1"/>
    </source>
</evidence>
<evidence type="ECO:0000259" key="11">
    <source>
        <dbReference type="Pfam" id="PF18127"/>
    </source>
</evidence>
<dbReference type="InterPro" id="IPR016471">
    <property type="entry name" value="Nicotinamide_PRibTrfase"/>
</dbReference>
<dbReference type="RefSeq" id="WP_039083502.1">
    <property type="nucleotide sequence ID" value="NZ_JPXS01000013.1"/>
</dbReference>
<organism evidence="12 13">
    <name type="scientific">Gallibacterium anatis</name>
    <dbReference type="NCBI Taxonomy" id="750"/>
    <lineage>
        <taxon>Bacteria</taxon>
        <taxon>Pseudomonadati</taxon>
        <taxon>Pseudomonadota</taxon>
        <taxon>Gammaproteobacteria</taxon>
        <taxon>Pasteurellales</taxon>
        <taxon>Pasteurellaceae</taxon>
        <taxon>Gallibacterium</taxon>
    </lineage>
</organism>
<dbReference type="PANTHER" id="PTHR43816">
    <property type="entry name" value="NICOTINAMIDE PHOSPHORIBOSYLTRANSFERASE"/>
    <property type="match status" value="1"/>
</dbReference>
<dbReference type="SUPFAM" id="SSF51690">
    <property type="entry name" value="Nicotinate/Quinolinate PRTase C-terminal domain-like"/>
    <property type="match status" value="1"/>
</dbReference>
<dbReference type="GO" id="GO:0047280">
    <property type="term" value="F:nicotinamide phosphoribosyltransferase activity"/>
    <property type="evidence" value="ECO:0007669"/>
    <property type="project" value="UniProtKB-EC"/>
</dbReference>
<protein>
    <recommendedName>
        <fullName evidence="7">Nicotinamide phosphoribosyltransferase</fullName>
        <ecNumber evidence="6">2.4.2.12</ecNumber>
    </recommendedName>
</protein>
<feature type="binding site" evidence="9">
    <location>
        <position position="288"/>
    </location>
    <ligand>
        <name>diphosphate</name>
        <dbReference type="ChEBI" id="CHEBI:33019"/>
    </ligand>
</feature>
<evidence type="ECO:0000256" key="4">
    <source>
        <dbReference type="ARBA" id="ARBA00022679"/>
    </source>
</evidence>
<name>A0A0A2XNC2_9PAST</name>
<evidence type="ECO:0000256" key="3">
    <source>
        <dbReference type="ARBA" id="ARBA00022676"/>
    </source>
</evidence>
<sequence length="471" mass="53930">MDKNIILMSDSYKYSHSRQYPPQMTYMHHYIESRGGRYGYTQFFGLQYYLKKYLCQPITQAMIDEAEQIMRLHGLPFDRENWQYILQQHQGYLPLKIRAVPEGSLVNNHNVLLTVENTDPRCAWLVSFFETLLLKVWYPCTVATLSNSYHRICRKFLQETADSLDALPFMLHDFGYRGVSSEESAQLGGAAHLLNFKGTDNVGALLMLRQYYHAEMAGFSVPAAEHSTITSWSKTREVEAYEHLLDTYQNSVISIVVDSYDYYKTIEEAFCGKLAEKVKQRKFPLVLRPDSGDAISNVLFACERLENTFGVTVNSKGYKVLNNVKVLQGDGINENSAWDLLKALKDNQYSVENVILGCGGSLLQGNLTTSINRDTHRFAMKCSCVITEGKLVDVYKAPITDKGKVSKKGRLDLIWNGEKYQTINIDHLPLNQYAENLMMQTVFENGKLLVDWCLDDIQYNAQKNQPKIEQQ</sequence>
<evidence type="ECO:0000256" key="1">
    <source>
        <dbReference type="ARBA" id="ARBA00010897"/>
    </source>
</evidence>
<reference evidence="12 13" key="1">
    <citation type="submission" date="2014-08" db="EMBL/GenBank/DDBJ databases">
        <title>Chaperone-usher fimbriae in a diverse selection of Gallibacterium genomes.</title>
        <authorList>
            <person name="Kudirkiene E."/>
            <person name="Bager R.J."/>
            <person name="Johnson T.J."/>
            <person name="Bojesen A.M."/>
        </authorList>
    </citation>
    <scope>NUCLEOTIDE SEQUENCE [LARGE SCALE GENOMIC DNA]</scope>
    <source>
        <strain evidence="12 13">20558/3kl.</strain>
    </source>
</reference>
<evidence type="ECO:0000256" key="5">
    <source>
        <dbReference type="ARBA" id="ARBA00035007"/>
    </source>
</evidence>
<evidence type="ECO:0000313" key="13">
    <source>
        <dbReference type="Proteomes" id="UP000030526"/>
    </source>
</evidence>
<dbReference type="Gene3D" id="3.20.20.70">
    <property type="entry name" value="Aldolase class I"/>
    <property type="match status" value="1"/>
</dbReference>
<comment type="similarity">
    <text evidence="1">Belongs to the NAPRTase family.</text>
</comment>
<evidence type="ECO:0000256" key="8">
    <source>
        <dbReference type="ARBA" id="ARBA00047835"/>
    </source>
</evidence>
<dbReference type="Pfam" id="PF04095">
    <property type="entry name" value="NAPRTase"/>
    <property type="match status" value="1"/>
</dbReference>
<keyword evidence="4 12" id="KW-0808">Transferase</keyword>
<comment type="catalytic activity">
    <reaction evidence="8">
        <text>beta-nicotinamide D-ribonucleotide + diphosphate = 5-phospho-alpha-D-ribose 1-diphosphate + nicotinamide + H(+)</text>
        <dbReference type="Rhea" id="RHEA:16149"/>
        <dbReference type="ChEBI" id="CHEBI:14649"/>
        <dbReference type="ChEBI" id="CHEBI:15378"/>
        <dbReference type="ChEBI" id="CHEBI:17154"/>
        <dbReference type="ChEBI" id="CHEBI:33019"/>
        <dbReference type="ChEBI" id="CHEBI:58017"/>
        <dbReference type="EC" id="2.4.2.12"/>
    </reaction>
    <physiologicalReaction direction="right-to-left" evidence="8">
        <dbReference type="Rhea" id="RHEA:16151"/>
    </physiologicalReaction>
</comment>
<feature type="domain" description="Nicotinate/nicotinamide phosphoribosyltransferase" evidence="10">
    <location>
        <begin position="169"/>
        <end position="445"/>
    </location>
</feature>
<proteinExistence type="inferred from homology"/>
<evidence type="ECO:0000256" key="7">
    <source>
        <dbReference type="ARBA" id="ARBA00035036"/>
    </source>
</evidence>
<feature type="binding site" evidence="9">
    <location>
        <position position="373"/>
    </location>
    <ligand>
        <name>beta-nicotinamide D-ribonucleotide</name>
        <dbReference type="ChEBI" id="CHEBI:14649"/>
    </ligand>
</feature>
<feature type="domain" description="Nicotinamide phosphoribosyltransferase N-terminal" evidence="11">
    <location>
        <begin position="4"/>
        <end position="97"/>
    </location>
</feature>
<evidence type="ECO:0000256" key="9">
    <source>
        <dbReference type="PIRSR" id="PIRSR005943-1"/>
    </source>
</evidence>
<accession>A0A0A2XNC2</accession>
<dbReference type="PANTHER" id="PTHR43816:SF1">
    <property type="entry name" value="NICOTINAMIDE PHOSPHORIBOSYLTRANSFERASE"/>
    <property type="match status" value="1"/>
</dbReference>
<evidence type="ECO:0000259" key="10">
    <source>
        <dbReference type="Pfam" id="PF04095"/>
    </source>
</evidence>
<dbReference type="PIRSF" id="PIRSF005943">
    <property type="entry name" value="NMPRT"/>
    <property type="match status" value="1"/>
</dbReference>
<dbReference type="InterPro" id="IPR013785">
    <property type="entry name" value="Aldolase_TIM"/>
</dbReference>
<dbReference type="AlphaFoldDB" id="A0A0A2XNC2"/>
<feature type="binding site" evidence="9">
    <location>
        <position position="360"/>
    </location>
    <ligand>
        <name>beta-nicotinamide D-ribonucleotide</name>
        <dbReference type="ChEBI" id="CHEBI:14649"/>
    </ligand>
</feature>
<dbReference type="Pfam" id="PF18127">
    <property type="entry name" value="NAMPT_N"/>
    <property type="match status" value="1"/>
</dbReference>
<feature type="binding site" evidence="9">
    <location>
        <begin position="288"/>
        <end position="290"/>
    </location>
    <ligand>
        <name>beta-nicotinamide D-ribonucleotide</name>
        <dbReference type="ChEBI" id="CHEBI:14649"/>
    </ligand>
</feature>
<dbReference type="Proteomes" id="UP000030526">
    <property type="component" value="Unassembled WGS sequence"/>
</dbReference>
<dbReference type="NCBIfam" id="NF006629">
    <property type="entry name" value="PRK09198.1"/>
    <property type="match status" value="1"/>
</dbReference>
<gene>
    <name evidence="12" type="ORF">JP32_02340</name>
</gene>